<gene>
    <name evidence="2" type="ORF">PG996_013204</name>
</gene>
<evidence type="ECO:0000256" key="1">
    <source>
        <dbReference type="SAM" id="MobiDB-lite"/>
    </source>
</evidence>
<comment type="caution">
    <text evidence="2">The sequence shown here is derived from an EMBL/GenBank/DDBJ whole genome shotgun (WGS) entry which is preliminary data.</text>
</comment>
<feature type="region of interest" description="Disordered" evidence="1">
    <location>
        <begin position="1"/>
        <end position="20"/>
    </location>
</feature>
<reference evidence="2 3" key="1">
    <citation type="submission" date="2023-01" db="EMBL/GenBank/DDBJ databases">
        <title>Analysis of 21 Apiospora genomes using comparative genomics revels a genus with tremendous synthesis potential of carbohydrate active enzymes and secondary metabolites.</title>
        <authorList>
            <person name="Sorensen T."/>
        </authorList>
    </citation>
    <scope>NUCLEOTIDE SEQUENCE [LARGE SCALE GENOMIC DNA]</scope>
    <source>
        <strain evidence="2 3">CBS 83171</strain>
    </source>
</reference>
<accession>A0ABR1U4Y2</accession>
<feature type="region of interest" description="Disordered" evidence="1">
    <location>
        <begin position="371"/>
        <end position="399"/>
    </location>
</feature>
<feature type="compositionally biased region" description="Polar residues" evidence="1">
    <location>
        <begin position="88"/>
        <end position="105"/>
    </location>
</feature>
<feature type="compositionally biased region" description="Basic and acidic residues" evidence="1">
    <location>
        <begin position="330"/>
        <end position="347"/>
    </location>
</feature>
<name>A0ABR1U4Y2_9PEZI</name>
<dbReference type="Proteomes" id="UP001446871">
    <property type="component" value="Unassembled WGS sequence"/>
</dbReference>
<dbReference type="EMBL" id="JAQQWM010000008">
    <property type="protein sequence ID" value="KAK8053903.1"/>
    <property type="molecule type" value="Genomic_DNA"/>
</dbReference>
<evidence type="ECO:0000313" key="3">
    <source>
        <dbReference type="Proteomes" id="UP001446871"/>
    </source>
</evidence>
<protein>
    <submittedName>
        <fullName evidence="2">Uncharacterized protein</fullName>
    </submittedName>
</protein>
<keyword evidence="3" id="KW-1185">Reference proteome</keyword>
<proteinExistence type="predicted"/>
<organism evidence="2 3">
    <name type="scientific">Apiospora saccharicola</name>
    <dbReference type="NCBI Taxonomy" id="335842"/>
    <lineage>
        <taxon>Eukaryota</taxon>
        <taxon>Fungi</taxon>
        <taxon>Dikarya</taxon>
        <taxon>Ascomycota</taxon>
        <taxon>Pezizomycotina</taxon>
        <taxon>Sordariomycetes</taxon>
        <taxon>Xylariomycetidae</taxon>
        <taxon>Amphisphaeriales</taxon>
        <taxon>Apiosporaceae</taxon>
        <taxon>Apiospora</taxon>
    </lineage>
</organism>
<feature type="compositionally biased region" description="Basic and acidic residues" evidence="1">
    <location>
        <begin position="373"/>
        <end position="386"/>
    </location>
</feature>
<feature type="compositionally biased region" description="Low complexity" evidence="1">
    <location>
        <begin position="9"/>
        <end position="19"/>
    </location>
</feature>
<feature type="region of interest" description="Disordered" evidence="1">
    <location>
        <begin position="52"/>
        <end position="128"/>
    </location>
</feature>
<feature type="compositionally biased region" description="Basic and acidic residues" evidence="1">
    <location>
        <begin position="107"/>
        <end position="122"/>
    </location>
</feature>
<feature type="compositionally biased region" description="Acidic residues" evidence="1">
    <location>
        <begin position="387"/>
        <end position="399"/>
    </location>
</feature>
<sequence>MDNFLGQRASSSANDDNNNQLPGWLLSTSMISELDLSSTAAANNESIDEHGFVRSRLAPLPTNQGRARDPNRPHNQSILSEYGKGTVSRHQTPFGQPDSYDTPSIVNREDQHRASRDPESSSRPHGRALASDIYASVALPPDRFEDDAVPIDARRLPLHPDESQQDLAERINALTQAIQSNTQFCLELSGQMLTLANQNKHLLPAFSLSVSSAVASYVIKPALRLPGALKTYYPALQDYEDKLRRKIANCANAREMALAQGVGSESDVKRLKDRLVEQDALLQDSSSYMQRLIRERDALRLKLSGCPALTNTAAPEIDDDGSESSGQRFYDSHDRLGRTTSREDRQDSAVLADKLRELRILVDQLALDTAASNHDHKENDTQHGADGEADEEEGDWTLL</sequence>
<feature type="region of interest" description="Disordered" evidence="1">
    <location>
        <begin position="310"/>
        <end position="347"/>
    </location>
</feature>
<evidence type="ECO:0000313" key="2">
    <source>
        <dbReference type="EMBL" id="KAK8053903.1"/>
    </source>
</evidence>